<accession>A0ABR0SB98</accession>
<keyword evidence="1" id="KW-0539">Nucleus</keyword>
<proteinExistence type="predicted"/>
<dbReference type="EMBL" id="JAVFKD010000015">
    <property type="protein sequence ID" value="KAK5989427.1"/>
    <property type="molecule type" value="Genomic_DNA"/>
</dbReference>
<feature type="compositionally biased region" description="Low complexity" evidence="2">
    <location>
        <begin position="138"/>
        <end position="156"/>
    </location>
</feature>
<protein>
    <submittedName>
        <fullName evidence="3">Phomenoic acid biosynthesis cluster-specific transcriptional regulator-like protein</fullName>
    </submittedName>
</protein>
<keyword evidence="4" id="KW-1185">Reference proteome</keyword>
<feature type="compositionally biased region" description="Basic residues" evidence="2">
    <location>
        <begin position="85"/>
        <end position="103"/>
    </location>
</feature>
<dbReference type="InterPro" id="IPR021858">
    <property type="entry name" value="Fun_TF"/>
</dbReference>
<reference evidence="3 4" key="1">
    <citation type="submission" date="2024-01" db="EMBL/GenBank/DDBJ databases">
        <title>Complete genome of Cladobotryum mycophilum ATHUM6906.</title>
        <authorList>
            <person name="Christinaki A.C."/>
            <person name="Myridakis A.I."/>
            <person name="Kouvelis V.N."/>
        </authorList>
    </citation>
    <scope>NUCLEOTIDE SEQUENCE [LARGE SCALE GENOMIC DNA]</scope>
    <source>
        <strain evidence="3 4">ATHUM6906</strain>
    </source>
</reference>
<name>A0ABR0SB98_9HYPO</name>
<gene>
    <name evidence="3" type="ORF">PT974_10946</name>
</gene>
<evidence type="ECO:0000313" key="4">
    <source>
        <dbReference type="Proteomes" id="UP001338125"/>
    </source>
</evidence>
<dbReference type="Pfam" id="PF11951">
    <property type="entry name" value="Fungal_trans_2"/>
    <property type="match status" value="1"/>
</dbReference>
<feature type="compositionally biased region" description="Basic and acidic residues" evidence="2">
    <location>
        <begin position="59"/>
        <end position="72"/>
    </location>
</feature>
<feature type="region of interest" description="Disordered" evidence="2">
    <location>
        <begin position="20"/>
        <end position="179"/>
    </location>
</feature>
<organism evidence="3 4">
    <name type="scientific">Cladobotryum mycophilum</name>
    <dbReference type="NCBI Taxonomy" id="491253"/>
    <lineage>
        <taxon>Eukaryota</taxon>
        <taxon>Fungi</taxon>
        <taxon>Dikarya</taxon>
        <taxon>Ascomycota</taxon>
        <taxon>Pezizomycotina</taxon>
        <taxon>Sordariomycetes</taxon>
        <taxon>Hypocreomycetidae</taxon>
        <taxon>Hypocreales</taxon>
        <taxon>Hypocreaceae</taxon>
        <taxon>Cladobotryum</taxon>
    </lineage>
</organism>
<dbReference type="Proteomes" id="UP001338125">
    <property type="component" value="Unassembled WGS sequence"/>
</dbReference>
<sequence length="603" mass="67765">MLGLSPPRNLLRRLPSLLPRLPGRRHRLPRLHRPEATHLATPGKVSRFRRRKNNQAPETPEKPQEPLPKPDLKSTNGTVGAGTRTKVKVKVKVKTMTRRGRGRPSKESYSGAILVLRFNDSSDSETTETSKSGDTHSTKTTSLSTSESSDAESQISRASCGETSIVRRKPSNHNQNYNHEAIDPRLDKLHYPVWDTYQWVIPKPGDLKPKEWDFIEALRFHEEVFSVYQPKALIPGLLTHPLTADILAQMKPSNRYSFISTAIGFQLALTCRRSRIYSPSSSGPAGRLWELYFHYVGLSIQSVNQDLVRGVAAKGDVLWGINGLLFSELFVPRSTNWRPHVQGFISFINLCGGLRPLLDGFYDVTIPVLSFVMQVPVLTNHTCTLANTTSPCYDQIAQVSLFDDDDLQNLYSIVSYPSFPYPIDLFLAVVRINRIRQQMGSIIFSAEFQSEIDVVLDQIEEFNPEAWIERYNLPDSSKLAMAADIFQSSVALYGMLSLLPLNNLPPTRSELLSLHHNRLLQRIDLAMQTLEGTDVLIWPLIVAGVASQSPELQSTVSKHLSTIEKEPLHIRSAGGAIDVLNVFWASGNTSWDDCFDRSYFFLS</sequence>
<feature type="compositionally biased region" description="Basic residues" evidence="2">
    <location>
        <begin position="22"/>
        <end position="31"/>
    </location>
</feature>
<evidence type="ECO:0000313" key="3">
    <source>
        <dbReference type="EMBL" id="KAK5989427.1"/>
    </source>
</evidence>
<evidence type="ECO:0000256" key="2">
    <source>
        <dbReference type="SAM" id="MobiDB-lite"/>
    </source>
</evidence>
<evidence type="ECO:0000256" key="1">
    <source>
        <dbReference type="ARBA" id="ARBA00023242"/>
    </source>
</evidence>
<comment type="caution">
    <text evidence="3">The sequence shown here is derived from an EMBL/GenBank/DDBJ whole genome shotgun (WGS) entry which is preliminary data.</text>
</comment>